<proteinExistence type="inferred from homology"/>
<dbReference type="FunFam" id="3.30.1150.10:FF:000002">
    <property type="entry name" value="Energy transducer TonB"/>
    <property type="match status" value="1"/>
</dbReference>
<comment type="subcellular location">
    <subcellularLocation>
        <location evidence="1">Cell inner membrane</location>
        <topology evidence="1">Single-pass membrane protein</topology>
        <orientation evidence="1">Periplasmic side</orientation>
    </subcellularLocation>
</comment>
<evidence type="ECO:0000256" key="9">
    <source>
        <dbReference type="ARBA" id="ARBA00023136"/>
    </source>
</evidence>
<dbReference type="SUPFAM" id="SSF74653">
    <property type="entry name" value="TolA/TonB C-terminal domain"/>
    <property type="match status" value="1"/>
</dbReference>
<organism evidence="12 13">
    <name type="scientific">Candidatus Barnesiella excrementipullorum</name>
    <dbReference type="NCBI Taxonomy" id="2838479"/>
    <lineage>
        <taxon>Bacteria</taxon>
        <taxon>Pseudomonadati</taxon>
        <taxon>Bacteroidota</taxon>
        <taxon>Bacteroidia</taxon>
        <taxon>Bacteroidales</taxon>
        <taxon>Barnesiellaceae</taxon>
        <taxon>Barnesiella</taxon>
    </lineage>
</organism>
<keyword evidence="5" id="KW-0997">Cell inner membrane</keyword>
<dbReference type="Gene3D" id="3.30.1150.10">
    <property type="match status" value="1"/>
</dbReference>
<evidence type="ECO:0000256" key="8">
    <source>
        <dbReference type="ARBA" id="ARBA00022989"/>
    </source>
</evidence>
<dbReference type="GO" id="GO:0055085">
    <property type="term" value="P:transmembrane transport"/>
    <property type="evidence" value="ECO:0007669"/>
    <property type="project" value="InterPro"/>
</dbReference>
<dbReference type="InterPro" id="IPR051045">
    <property type="entry name" value="TonB-dependent_transducer"/>
</dbReference>
<comment type="similarity">
    <text evidence="2">Belongs to the TonB family.</text>
</comment>
<dbReference type="CDD" id="cd07341">
    <property type="entry name" value="M56_BlaR1_MecR1_like"/>
    <property type="match status" value="1"/>
</dbReference>
<evidence type="ECO:0000256" key="10">
    <source>
        <dbReference type="SAM" id="Phobius"/>
    </source>
</evidence>
<sequence length="407" mass="44986">MNLATYLIGSQLAIAVLYIMYKAWWGRDTFLSLHRGVIATGLIFALTYPLLPYLPGLPTGNLLPTGSKLPAMLATITVTPHSGAATLADVLTGVYWAGAATGMVWLTARLFSLLYLRRRCRTAAIEGTQLLILPSGKSPFSFFKTIFIPPVDYSPEMLHHIICHEKAHVAQGHTCDILLGEIALVIGWFNPFVWLLRNEIRLYTEQLADAAAIKTATSAREYQLHLLQATTGSKHPLGPAFGKQSLPARIKMLNRNTSPCYRKLYYIIALPLAALLIMGAQACKKQPSERPQSAGEIPPPAVETIYDTCETMPRFPGGEKAMMEFIATNLKYPQQAVKENIQGAVLAEFVIDAEGKAIQPRIIRSLSPECDREVIRVINLMPAWTPGQQEGKAVNVKFTIPIMYRLQ</sequence>
<evidence type="ECO:0000313" key="12">
    <source>
        <dbReference type="EMBL" id="HIX45992.1"/>
    </source>
</evidence>
<name>A0A9D1VTF1_9BACT</name>
<dbReference type="GO" id="GO:0098797">
    <property type="term" value="C:plasma membrane protein complex"/>
    <property type="evidence" value="ECO:0007669"/>
    <property type="project" value="TreeGrafter"/>
</dbReference>
<dbReference type="PROSITE" id="PS52015">
    <property type="entry name" value="TONB_CTD"/>
    <property type="match status" value="1"/>
</dbReference>
<keyword evidence="7" id="KW-0653">Protein transport</keyword>
<feature type="domain" description="TonB C-terminal" evidence="11">
    <location>
        <begin position="317"/>
        <end position="407"/>
    </location>
</feature>
<evidence type="ECO:0000259" key="11">
    <source>
        <dbReference type="PROSITE" id="PS52015"/>
    </source>
</evidence>
<evidence type="ECO:0000256" key="2">
    <source>
        <dbReference type="ARBA" id="ARBA00006555"/>
    </source>
</evidence>
<keyword evidence="6 10" id="KW-0812">Transmembrane</keyword>
<dbReference type="GO" id="GO:0031992">
    <property type="term" value="F:energy transducer activity"/>
    <property type="evidence" value="ECO:0007669"/>
    <property type="project" value="TreeGrafter"/>
</dbReference>
<reference evidence="12" key="2">
    <citation type="submission" date="2021-04" db="EMBL/GenBank/DDBJ databases">
        <authorList>
            <person name="Gilroy R."/>
        </authorList>
    </citation>
    <scope>NUCLEOTIDE SEQUENCE</scope>
    <source>
        <strain evidence="12">ChiHjej12B11-16260</strain>
    </source>
</reference>
<evidence type="ECO:0000256" key="1">
    <source>
        <dbReference type="ARBA" id="ARBA00004383"/>
    </source>
</evidence>
<evidence type="ECO:0000256" key="4">
    <source>
        <dbReference type="ARBA" id="ARBA00022475"/>
    </source>
</evidence>
<evidence type="ECO:0000313" key="13">
    <source>
        <dbReference type="Proteomes" id="UP000824246"/>
    </source>
</evidence>
<dbReference type="Pfam" id="PF03544">
    <property type="entry name" value="TonB_C"/>
    <property type="match status" value="1"/>
</dbReference>
<dbReference type="GO" id="GO:0015031">
    <property type="term" value="P:protein transport"/>
    <property type="evidence" value="ECO:0007669"/>
    <property type="project" value="UniProtKB-KW"/>
</dbReference>
<dbReference type="InterPro" id="IPR037682">
    <property type="entry name" value="TonB_C"/>
</dbReference>
<comment type="caution">
    <text evidence="12">The sequence shown here is derived from an EMBL/GenBank/DDBJ whole genome shotgun (WGS) entry which is preliminary data.</text>
</comment>
<dbReference type="EMBL" id="DXFB01000187">
    <property type="protein sequence ID" value="HIX45992.1"/>
    <property type="molecule type" value="Genomic_DNA"/>
</dbReference>
<dbReference type="AlphaFoldDB" id="A0A9D1VTF1"/>
<dbReference type="Pfam" id="PF05569">
    <property type="entry name" value="Peptidase_M56"/>
    <property type="match status" value="1"/>
</dbReference>
<dbReference type="Proteomes" id="UP000824246">
    <property type="component" value="Unassembled WGS sequence"/>
</dbReference>
<keyword evidence="8 10" id="KW-1133">Transmembrane helix</keyword>
<feature type="transmembrane region" description="Helical" evidence="10">
    <location>
        <begin position="36"/>
        <end position="54"/>
    </location>
</feature>
<protein>
    <submittedName>
        <fullName evidence="12">M56 family metallopeptidase</fullName>
    </submittedName>
</protein>
<evidence type="ECO:0000256" key="6">
    <source>
        <dbReference type="ARBA" id="ARBA00022692"/>
    </source>
</evidence>
<dbReference type="InterPro" id="IPR008756">
    <property type="entry name" value="Peptidase_M56"/>
</dbReference>
<gene>
    <name evidence="12" type="ORF">H9982_07200</name>
</gene>
<evidence type="ECO:0000256" key="7">
    <source>
        <dbReference type="ARBA" id="ARBA00022927"/>
    </source>
</evidence>
<keyword evidence="4" id="KW-1003">Cell membrane</keyword>
<dbReference type="InterPro" id="IPR006260">
    <property type="entry name" value="TonB/TolA_C"/>
</dbReference>
<dbReference type="PANTHER" id="PTHR33446:SF2">
    <property type="entry name" value="PROTEIN TONB"/>
    <property type="match status" value="1"/>
</dbReference>
<dbReference type="PANTHER" id="PTHR33446">
    <property type="entry name" value="PROTEIN TONB-RELATED"/>
    <property type="match status" value="1"/>
</dbReference>
<feature type="transmembrane region" description="Helical" evidence="10">
    <location>
        <begin position="94"/>
        <end position="116"/>
    </location>
</feature>
<feature type="transmembrane region" description="Helical" evidence="10">
    <location>
        <begin position="264"/>
        <end position="282"/>
    </location>
</feature>
<reference evidence="12" key="1">
    <citation type="journal article" date="2021" name="PeerJ">
        <title>Extensive microbial diversity within the chicken gut microbiome revealed by metagenomics and culture.</title>
        <authorList>
            <person name="Gilroy R."/>
            <person name="Ravi A."/>
            <person name="Getino M."/>
            <person name="Pursley I."/>
            <person name="Horton D.L."/>
            <person name="Alikhan N.F."/>
            <person name="Baker D."/>
            <person name="Gharbi K."/>
            <person name="Hall N."/>
            <person name="Watson M."/>
            <person name="Adriaenssens E.M."/>
            <person name="Foster-Nyarko E."/>
            <person name="Jarju S."/>
            <person name="Secka A."/>
            <person name="Antonio M."/>
            <person name="Oren A."/>
            <person name="Chaudhuri R.R."/>
            <person name="La Ragione R."/>
            <person name="Hildebrand F."/>
            <person name="Pallen M.J."/>
        </authorList>
    </citation>
    <scope>NUCLEOTIDE SEQUENCE</scope>
    <source>
        <strain evidence="12">ChiHjej12B11-16260</strain>
    </source>
</reference>
<accession>A0A9D1VTF1</accession>
<dbReference type="NCBIfam" id="TIGR01352">
    <property type="entry name" value="tonB_Cterm"/>
    <property type="match status" value="1"/>
</dbReference>
<keyword evidence="9 10" id="KW-0472">Membrane</keyword>
<evidence type="ECO:0000256" key="5">
    <source>
        <dbReference type="ARBA" id="ARBA00022519"/>
    </source>
</evidence>
<keyword evidence="3" id="KW-0813">Transport</keyword>
<feature type="transmembrane region" description="Helical" evidence="10">
    <location>
        <begin position="6"/>
        <end position="24"/>
    </location>
</feature>
<evidence type="ECO:0000256" key="3">
    <source>
        <dbReference type="ARBA" id="ARBA00022448"/>
    </source>
</evidence>